<keyword evidence="2" id="KW-1185">Reference proteome</keyword>
<proteinExistence type="predicted"/>
<dbReference type="Proteomes" id="UP000262832">
    <property type="component" value="Chromosome I"/>
</dbReference>
<sequence length="84" mass="9383">MKNLAREIGVEEYLVENGRVGSSKALSLLKGYLLANNYSFQLPIDSSVYLNVKTLKKYTLKINFPDLFHLGASFPLSSAITLEE</sequence>
<accession>A0ABN5PJ56</accession>
<evidence type="ECO:0000313" key="2">
    <source>
        <dbReference type="Proteomes" id="UP000262832"/>
    </source>
</evidence>
<dbReference type="RefSeq" id="WP_128811897.1">
    <property type="nucleotide sequence ID" value="NZ_CP032093.1"/>
</dbReference>
<evidence type="ECO:0000313" key="1">
    <source>
        <dbReference type="EMBL" id="AXY02109.1"/>
    </source>
</evidence>
<dbReference type="EMBL" id="CP032093">
    <property type="protein sequence ID" value="AXY02109.1"/>
    <property type="molecule type" value="Genomic_DNA"/>
</dbReference>
<organism evidence="1 2">
    <name type="scientific">Vibrio alfacsensis</name>
    <dbReference type="NCBI Taxonomy" id="1074311"/>
    <lineage>
        <taxon>Bacteria</taxon>
        <taxon>Pseudomonadati</taxon>
        <taxon>Pseudomonadota</taxon>
        <taxon>Gammaproteobacteria</taxon>
        <taxon>Vibrionales</taxon>
        <taxon>Vibrionaceae</taxon>
        <taxon>Vibrio</taxon>
    </lineage>
</organism>
<reference evidence="1 2" key="1">
    <citation type="submission" date="2018-08" db="EMBL/GenBank/DDBJ databases">
        <title>Genomic taxonomy of the Vibrionaceae family.</title>
        <authorList>
            <person name="Gomez-Gil B."/>
            <person name="Tanaka M."/>
            <person name="Sawabe T."/>
            <person name="Enciso-Ibarra K."/>
        </authorList>
    </citation>
    <scope>NUCLEOTIDE SEQUENCE [LARGE SCALE GENOMIC DNA]</scope>
    <source>
        <strain evidence="1 2">CAIM 1831</strain>
    </source>
</reference>
<gene>
    <name evidence="1" type="ORF">D1115_14105</name>
</gene>
<name>A0ABN5PJ56_9VIBR</name>
<protein>
    <submittedName>
        <fullName evidence="1">Uncharacterized protein</fullName>
    </submittedName>
</protein>